<dbReference type="PANTHER" id="PTHR47359:SF3">
    <property type="entry name" value="NLP_P60 DOMAIN-CONTAINING PROTEIN-RELATED"/>
    <property type="match status" value="1"/>
</dbReference>
<sequence>MDLTQTSEFGRITLRRAAGVTATGIMVTAGLAGVANAAPTLESEAKPKLADPSVNLTDQSVGTIVSLDKAWDPGDEVSVAVKAPVEVAEPVEEEVEEVSRSEEREELVEEPVYVPSGSVNASSVVEAAYQLLGIPYAWGGESMAGVDCSGLVKMAFAAVGVNLPHSSDGIAAAGTMIPASEAQPGDVVAYPGHVAIYVGNGMMIEALDYGYVSQLSPVRGGGWFVRI</sequence>
<proteinExistence type="inferred from homology"/>
<evidence type="ECO:0000259" key="5">
    <source>
        <dbReference type="PROSITE" id="PS51935"/>
    </source>
</evidence>
<dbReference type="InterPro" id="IPR000064">
    <property type="entry name" value="NLP_P60_dom"/>
</dbReference>
<evidence type="ECO:0000313" key="6">
    <source>
        <dbReference type="EMBL" id="XBW08295.1"/>
    </source>
</evidence>
<dbReference type="Gene3D" id="3.90.1720.10">
    <property type="entry name" value="endopeptidase domain like (from Nostoc punctiforme)"/>
    <property type="match status" value="1"/>
</dbReference>
<evidence type="ECO:0000256" key="4">
    <source>
        <dbReference type="ARBA" id="ARBA00022807"/>
    </source>
</evidence>
<dbReference type="GO" id="GO:0006508">
    <property type="term" value="P:proteolysis"/>
    <property type="evidence" value="ECO:0007669"/>
    <property type="project" value="UniProtKB-KW"/>
</dbReference>
<feature type="domain" description="NlpC/P60" evidence="5">
    <location>
        <begin position="118"/>
        <end position="227"/>
    </location>
</feature>
<dbReference type="KEGG" id="sapp:SAC06_01675"/>
<protein>
    <submittedName>
        <fullName evidence="6">C40 family peptidase</fullName>
    </submittedName>
</protein>
<dbReference type="PANTHER" id="PTHR47359">
    <property type="entry name" value="PEPTIDOGLYCAN DL-ENDOPEPTIDASE CWLO"/>
    <property type="match status" value="1"/>
</dbReference>
<dbReference type="GO" id="GO:0008234">
    <property type="term" value="F:cysteine-type peptidase activity"/>
    <property type="evidence" value="ECO:0007669"/>
    <property type="project" value="UniProtKB-KW"/>
</dbReference>
<reference evidence="6" key="1">
    <citation type="submission" date="2023-11" db="EMBL/GenBank/DDBJ databases">
        <title>Scrofimicrobium hongkongense sp. nov., isolated from a patient with peritonitis.</title>
        <authorList>
            <person name="Lao H.Y."/>
            <person name="Wong A.Y.P."/>
            <person name="Ng T.L."/>
            <person name="Wong R.Y.L."/>
            <person name="Yau M.C.Y."/>
            <person name="Lam J.Y.W."/>
            <person name="Siu G.K.H."/>
        </authorList>
    </citation>
    <scope>NUCLEOTIDE SEQUENCE</scope>
    <source>
        <strain evidence="6">R131</strain>
    </source>
</reference>
<gene>
    <name evidence="6" type="ORF">SAC06_01675</name>
</gene>
<dbReference type="RefSeq" id="WP_350258494.1">
    <property type="nucleotide sequence ID" value="NZ_CP138335.1"/>
</dbReference>
<keyword evidence="4" id="KW-0788">Thiol protease</keyword>
<evidence type="ECO:0000256" key="2">
    <source>
        <dbReference type="ARBA" id="ARBA00022670"/>
    </source>
</evidence>
<organism evidence="6">
    <name type="scientific">Scrofimicrobium appendicitidis</name>
    <dbReference type="NCBI Taxonomy" id="3079930"/>
    <lineage>
        <taxon>Bacteria</taxon>
        <taxon>Bacillati</taxon>
        <taxon>Actinomycetota</taxon>
        <taxon>Actinomycetes</taxon>
        <taxon>Actinomycetales</taxon>
        <taxon>Actinomycetaceae</taxon>
        <taxon>Scrofimicrobium</taxon>
    </lineage>
</organism>
<dbReference type="InterPro" id="IPR038765">
    <property type="entry name" value="Papain-like_cys_pep_sf"/>
</dbReference>
<evidence type="ECO:0000256" key="3">
    <source>
        <dbReference type="ARBA" id="ARBA00022801"/>
    </source>
</evidence>
<keyword evidence="3" id="KW-0378">Hydrolase</keyword>
<dbReference type="Pfam" id="PF00877">
    <property type="entry name" value="NLPC_P60"/>
    <property type="match status" value="1"/>
</dbReference>
<dbReference type="InterPro" id="IPR051794">
    <property type="entry name" value="PG_Endopeptidase_C40"/>
</dbReference>
<dbReference type="EMBL" id="CP138335">
    <property type="protein sequence ID" value="XBW08295.1"/>
    <property type="molecule type" value="Genomic_DNA"/>
</dbReference>
<comment type="similarity">
    <text evidence="1">Belongs to the peptidase C40 family.</text>
</comment>
<evidence type="ECO:0000256" key="1">
    <source>
        <dbReference type="ARBA" id="ARBA00007074"/>
    </source>
</evidence>
<dbReference type="SUPFAM" id="SSF54001">
    <property type="entry name" value="Cysteine proteinases"/>
    <property type="match status" value="1"/>
</dbReference>
<keyword evidence="2" id="KW-0645">Protease</keyword>
<dbReference type="AlphaFoldDB" id="A0AAU7V878"/>
<dbReference type="PROSITE" id="PS51935">
    <property type="entry name" value="NLPC_P60"/>
    <property type="match status" value="1"/>
</dbReference>
<name>A0AAU7V878_9ACTO</name>
<accession>A0AAU7V878</accession>